<dbReference type="Pfam" id="PF13747">
    <property type="entry name" value="DUF4164"/>
    <property type="match status" value="1"/>
</dbReference>
<keyword evidence="1" id="KW-0175">Coiled coil</keyword>
<protein>
    <recommendedName>
        <fullName evidence="4">DUF4164 domain-containing protein</fullName>
    </recommendedName>
</protein>
<dbReference type="EMBL" id="BJZO01000011">
    <property type="protein sequence ID" value="GEO80532.1"/>
    <property type="molecule type" value="Genomic_DNA"/>
</dbReference>
<dbReference type="RefSeq" id="WP_170244932.1">
    <property type="nucleotide sequence ID" value="NZ_BJZO01000011.1"/>
</dbReference>
<name>A0A512H4Y9_9PROT</name>
<feature type="coiled-coil region" evidence="1">
    <location>
        <begin position="9"/>
        <end position="68"/>
    </location>
</feature>
<dbReference type="AlphaFoldDB" id="A0A512H4Y9"/>
<sequence length="89" mass="9517">MQDIAIYKLVRIEQAVESLARAIDRLETVVVERGGAGGAAGAGDPAVEAELRQEIEELRADYENLRTVSQAVAGRLDSAIGHVQTVLDT</sequence>
<comment type="caution">
    <text evidence="2">The sequence shown here is derived from an EMBL/GenBank/DDBJ whole genome shotgun (WGS) entry which is preliminary data.</text>
</comment>
<keyword evidence="3" id="KW-1185">Reference proteome</keyword>
<accession>A0A512H4Y9</accession>
<evidence type="ECO:0000313" key="3">
    <source>
        <dbReference type="Proteomes" id="UP000321567"/>
    </source>
</evidence>
<reference evidence="2 3" key="1">
    <citation type="submission" date="2019-07" db="EMBL/GenBank/DDBJ databases">
        <title>Whole genome shotgun sequence of Rhodospirillum oryzae NBRC 107573.</title>
        <authorList>
            <person name="Hosoyama A."/>
            <person name="Uohara A."/>
            <person name="Ohji S."/>
            <person name="Ichikawa N."/>
        </authorList>
    </citation>
    <scope>NUCLEOTIDE SEQUENCE [LARGE SCALE GENOMIC DNA]</scope>
    <source>
        <strain evidence="2 3">NBRC 107573</strain>
    </source>
</reference>
<proteinExistence type="predicted"/>
<organism evidence="2 3">
    <name type="scientific">Pararhodospirillum oryzae</name>
    <dbReference type="NCBI Taxonomy" id="478448"/>
    <lineage>
        <taxon>Bacteria</taxon>
        <taxon>Pseudomonadati</taxon>
        <taxon>Pseudomonadota</taxon>
        <taxon>Alphaproteobacteria</taxon>
        <taxon>Rhodospirillales</taxon>
        <taxon>Rhodospirillaceae</taxon>
        <taxon>Pararhodospirillum</taxon>
    </lineage>
</organism>
<evidence type="ECO:0000313" key="2">
    <source>
        <dbReference type="EMBL" id="GEO80532.1"/>
    </source>
</evidence>
<evidence type="ECO:0008006" key="4">
    <source>
        <dbReference type="Google" id="ProtNLM"/>
    </source>
</evidence>
<dbReference type="Proteomes" id="UP000321567">
    <property type="component" value="Unassembled WGS sequence"/>
</dbReference>
<dbReference type="InterPro" id="IPR025310">
    <property type="entry name" value="DUF4164"/>
</dbReference>
<evidence type="ECO:0000256" key="1">
    <source>
        <dbReference type="SAM" id="Coils"/>
    </source>
</evidence>
<gene>
    <name evidence="2" type="ORF">ROR02_06630</name>
</gene>